<evidence type="ECO:0000313" key="5">
    <source>
        <dbReference type="EMBL" id="OAQ98253.1"/>
    </source>
</evidence>
<keyword evidence="6" id="KW-1185">Reference proteome</keyword>
<keyword evidence="2 3" id="KW-0823">Tryptophan catabolism</keyword>
<feature type="short sequence motif" description="HGGXW" evidence="3">
    <location>
        <begin position="81"/>
        <end position="85"/>
    </location>
</feature>
<dbReference type="HAMAP" id="MF_03014">
    <property type="entry name" value="KFase"/>
    <property type="match status" value="1"/>
</dbReference>
<dbReference type="Gene3D" id="3.40.50.1820">
    <property type="entry name" value="alpha/beta hydrolase"/>
    <property type="match status" value="1"/>
</dbReference>
<protein>
    <recommendedName>
        <fullName evidence="3">Kynurenine formamidase</fullName>
        <shortName evidence="3">KFA</shortName>
        <shortName evidence="3">KFase</shortName>
        <ecNumber evidence="3">3.5.1.9</ecNumber>
    </recommendedName>
    <alternativeName>
        <fullName evidence="3">Arylformamidase</fullName>
    </alternativeName>
    <alternativeName>
        <fullName evidence="3">N-formylkynurenine formamidase</fullName>
        <shortName evidence="3">FKF</shortName>
    </alternativeName>
</protein>
<dbReference type="SUPFAM" id="SSF53474">
    <property type="entry name" value="alpha/beta-Hydrolases"/>
    <property type="match status" value="1"/>
</dbReference>
<comment type="caution">
    <text evidence="5">The sequence shown here is derived from an EMBL/GenBank/DDBJ whole genome shotgun (WGS) entry which is preliminary data.</text>
</comment>
<evidence type="ECO:0000256" key="1">
    <source>
        <dbReference type="ARBA" id="ARBA00022801"/>
    </source>
</evidence>
<evidence type="ECO:0000259" key="4">
    <source>
        <dbReference type="Pfam" id="PF07859"/>
    </source>
</evidence>
<name>A0A179I9V9_CORDF</name>
<dbReference type="InterPro" id="IPR013094">
    <property type="entry name" value="AB_hydrolase_3"/>
</dbReference>
<dbReference type="AlphaFoldDB" id="A0A179I9V9"/>
<comment type="similarity">
    <text evidence="3">Belongs to the kynurenine formamidase family.</text>
</comment>
<feature type="active site" description="Nucleophile" evidence="3">
    <location>
        <position position="176"/>
    </location>
</feature>
<reference evidence="5 6" key="1">
    <citation type="submission" date="2016-03" db="EMBL/GenBank/DDBJ databases">
        <title>Fine-scale spatial genetic structure of a fungal parasite of coffee scale insects.</title>
        <authorList>
            <person name="Jackson D."/>
            <person name="Zemenick K.A."/>
            <person name="Malloure B."/>
            <person name="Quandt C.A."/>
            <person name="James T.Y."/>
        </authorList>
    </citation>
    <scope>NUCLEOTIDE SEQUENCE [LARGE SCALE GENOMIC DNA]</scope>
    <source>
        <strain evidence="5 6">UM487</strain>
    </source>
</reference>
<dbReference type="PANTHER" id="PTHR48081">
    <property type="entry name" value="AB HYDROLASE SUPERFAMILY PROTEIN C4A8.06C"/>
    <property type="match status" value="1"/>
</dbReference>
<sequence>MGIGTGHKVGGIRYDASDLEFSYFRYGKHNLHRVGVWEQSRPAKPNATIWLMYVFAAAGSVSKAPLENVCANSCSYHRFIHGGAWRDPRNKPTDFAPTIRHLMTSGNLPETVRGFISIDYRLSPYQDEFPQVLDQTPSSEQRIAQHPDHAHDARSAIDFLSQWYDLDGKYILIGHSAGAMLAFQLLMGNAPWQLQSSVPLPKPAAIIGVSGIYDLVNLDRRYGGNYAGFISNAFGDDRDVWNGASPAQYHDSFAQPLLPRDTPLVLAISPRDGLLDLAETAAMADKLRADGFEPTVVDDLQGAHDFVWQDGAQIAALVRDVLAELDSR</sequence>
<feature type="active site" evidence="3">
    <location>
        <position position="272"/>
    </location>
</feature>
<gene>
    <name evidence="5" type="ORF">LLEC1_00772</name>
</gene>
<dbReference type="InterPro" id="IPR027519">
    <property type="entry name" value="KFase_ver/fungi-typ"/>
</dbReference>
<comment type="subunit">
    <text evidence="3">Homodimer.</text>
</comment>
<dbReference type="UniPathway" id="UPA00333">
    <property type="reaction ID" value="UER00454"/>
</dbReference>
<comment type="function">
    <text evidence="3">Catalyzes the hydrolysis of N-formyl-L-kynurenine to L-kynurenine, the second step in the kynurenine pathway of tryptophan degradation. Kynurenine may be further oxidized to nicotinic acid, NAD(H) and NADP(H). Required for elimination of toxic metabolites.</text>
</comment>
<feature type="active site" evidence="3">
    <location>
        <position position="304"/>
    </location>
</feature>
<dbReference type="GO" id="GO:0019441">
    <property type="term" value="P:L-tryptophan catabolic process to kynurenine"/>
    <property type="evidence" value="ECO:0007669"/>
    <property type="project" value="UniProtKB-UniRule"/>
</dbReference>
<feature type="domain" description="Alpha/beta hydrolase fold-3" evidence="4">
    <location>
        <begin position="111"/>
        <end position="307"/>
    </location>
</feature>
<dbReference type="GO" id="GO:0004061">
    <property type="term" value="F:arylformamidase activity"/>
    <property type="evidence" value="ECO:0007669"/>
    <property type="project" value="UniProtKB-UniRule"/>
</dbReference>
<dbReference type="PANTHER" id="PTHR48081:SF33">
    <property type="entry name" value="KYNURENINE FORMAMIDASE"/>
    <property type="match status" value="1"/>
</dbReference>
<accession>A0A179I9V9</accession>
<evidence type="ECO:0000256" key="3">
    <source>
        <dbReference type="HAMAP-Rule" id="MF_03014"/>
    </source>
</evidence>
<comment type="pathway">
    <text evidence="3">Amino-acid degradation; L-tryptophan degradation via kynurenine pathway; L-kynurenine from L-tryptophan: step 2/2.</text>
</comment>
<comment type="catalytic activity">
    <reaction evidence="3">
        <text>N-formyl-L-kynurenine + H2O = L-kynurenine + formate + H(+)</text>
        <dbReference type="Rhea" id="RHEA:13009"/>
        <dbReference type="ChEBI" id="CHEBI:15377"/>
        <dbReference type="ChEBI" id="CHEBI:15378"/>
        <dbReference type="ChEBI" id="CHEBI:15740"/>
        <dbReference type="ChEBI" id="CHEBI:57959"/>
        <dbReference type="ChEBI" id="CHEBI:58629"/>
        <dbReference type="EC" id="3.5.1.9"/>
    </reaction>
</comment>
<proteinExistence type="inferred from homology"/>
<dbReference type="OMA" id="YWVIYIH"/>
<dbReference type="Proteomes" id="UP000243081">
    <property type="component" value="Unassembled WGS sequence"/>
</dbReference>
<organism evidence="5 6">
    <name type="scientific">Cordyceps confragosa</name>
    <name type="common">Lecanicillium lecanii</name>
    <dbReference type="NCBI Taxonomy" id="2714763"/>
    <lineage>
        <taxon>Eukaryota</taxon>
        <taxon>Fungi</taxon>
        <taxon>Dikarya</taxon>
        <taxon>Ascomycota</taxon>
        <taxon>Pezizomycotina</taxon>
        <taxon>Sordariomycetes</taxon>
        <taxon>Hypocreomycetidae</taxon>
        <taxon>Hypocreales</taxon>
        <taxon>Cordycipitaceae</taxon>
        <taxon>Akanthomyces</taxon>
    </lineage>
</organism>
<dbReference type="InterPro" id="IPR050300">
    <property type="entry name" value="GDXG_lipolytic_enzyme"/>
</dbReference>
<dbReference type="OrthoDB" id="420264at2759"/>
<dbReference type="GO" id="GO:0034354">
    <property type="term" value="P:'de novo' NAD+ biosynthetic process from L-tryptophan"/>
    <property type="evidence" value="ECO:0007669"/>
    <property type="project" value="UniProtKB-UniRule"/>
</dbReference>
<dbReference type="EC" id="3.5.1.9" evidence="3"/>
<dbReference type="EMBL" id="LUKN01002958">
    <property type="protein sequence ID" value="OAQ98253.1"/>
    <property type="molecule type" value="Genomic_DNA"/>
</dbReference>
<dbReference type="Pfam" id="PF07859">
    <property type="entry name" value="Abhydrolase_3"/>
    <property type="match status" value="1"/>
</dbReference>
<evidence type="ECO:0000256" key="2">
    <source>
        <dbReference type="ARBA" id="ARBA00023079"/>
    </source>
</evidence>
<comment type="domain">
    <text evidence="3">The main chain amide nitrogen atoms of the second glycine and its adjacent residue in the HGGXW motif define the oxyanion hole, and stabilize the oxyanion that forms during the nucleophilic attack by the catalytic serine during substrate cleavage.</text>
</comment>
<dbReference type="InterPro" id="IPR029058">
    <property type="entry name" value="AB_hydrolase_fold"/>
</dbReference>
<dbReference type="ESTHER" id="cordf-a0a179i9v9">
    <property type="family name" value="Kynurenine-formamidase"/>
</dbReference>
<keyword evidence="1 3" id="KW-0378">Hydrolase</keyword>
<evidence type="ECO:0000313" key="6">
    <source>
        <dbReference type="Proteomes" id="UP000243081"/>
    </source>
</evidence>